<proteinExistence type="inferred from homology"/>
<comment type="catalytic activity">
    <reaction evidence="1 10">
        <text>Endonucleolytic cleavage to 5'-phosphomonoester.</text>
        <dbReference type="EC" id="3.1.26.4"/>
    </reaction>
</comment>
<dbReference type="OrthoDB" id="407198at2759"/>
<feature type="compositionally biased region" description="Polar residues" evidence="11">
    <location>
        <begin position="89"/>
        <end position="106"/>
    </location>
</feature>
<dbReference type="Proteomes" id="UP000065495">
    <property type="component" value="Chromosome 3"/>
</dbReference>
<dbReference type="InterPro" id="IPR037056">
    <property type="entry name" value="RNase_H1_N_sf"/>
</dbReference>
<dbReference type="VEuPathDB" id="FungiDB:KLMA_30087"/>
<evidence type="ECO:0000259" key="12">
    <source>
        <dbReference type="PROSITE" id="PS50879"/>
    </source>
</evidence>
<dbReference type="InterPro" id="IPR002156">
    <property type="entry name" value="RNaseH_domain"/>
</dbReference>
<dbReference type="PIRSF" id="PIRSF036852">
    <property type="entry name" value="Ribonuclease_H1_euk"/>
    <property type="match status" value="1"/>
</dbReference>
<evidence type="ECO:0000256" key="3">
    <source>
        <dbReference type="ARBA" id="ARBA00005300"/>
    </source>
</evidence>
<keyword evidence="7 10" id="KW-0255">Endonuclease</keyword>
<dbReference type="Gene3D" id="3.30.420.10">
    <property type="entry name" value="Ribonuclease H-like superfamily/Ribonuclease H"/>
    <property type="match status" value="1"/>
</dbReference>
<dbReference type="GO" id="GO:0000287">
    <property type="term" value="F:magnesium ion binding"/>
    <property type="evidence" value="ECO:0007669"/>
    <property type="project" value="UniProtKB-UniRule"/>
</dbReference>
<feature type="domain" description="RNase H type-1" evidence="12">
    <location>
        <begin position="192"/>
        <end position="363"/>
    </location>
</feature>
<evidence type="ECO:0000256" key="2">
    <source>
        <dbReference type="ARBA" id="ARBA00001946"/>
    </source>
</evidence>
<sequence>MAKKAYYAVARGRQTGIFSTWAECEAAVRKYPNAKFKKFESSSEATQFVRGNSNGNGQSHGPAQGQGTASRPPSSGYNNRPSSGGVKKPSSTYNNRAPTSYKSTAGPSFYAVRSNNPDAPSRVFTNWTDCQAYVRGKRHMSFKKFPTKEQATAFSTGQASLQTTYAHMNTTESEFINQYKIPQQAAPAVKVAPNPSHVYCDGSSLSNGSGRARAGYGVYFENENIRIAKPLTSGPQTNNRAELTAVHEALDHIWNELESNSSSSSSSEVNVKKYTIHTDSEYVVKLLNDYSKHSTPQQLKAAPNGDIVAPLVQTYNKVKQYYDVNKDVLGLGAEDGLQVDWVKGHAGVPGNEVADQLAREGAARGIHS</sequence>
<dbReference type="Pfam" id="PF01693">
    <property type="entry name" value="Cauli_VI"/>
    <property type="match status" value="2"/>
</dbReference>
<evidence type="ECO:0000313" key="13">
    <source>
        <dbReference type="EMBL" id="BAO39382.1"/>
    </source>
</evidence>
<evidence type="ECO:0000256" key="11">
    <source>
        <dbReference type="SAM" id="MobiDB-lite"/>
    </source>
</evidence>
<dbReference type="GO" id="GO:0043137">
    <property type="term" value="P:DNA replication, removal of RNA primer"/>
    <property type="evidence" value="ECO:0007669"/>
    <property type="project" value="TreeGrafter"/>
</dbReference>
<evidence type="ECO:0000256" key="10">
    <source>
        <dbReference type="PIRNR" id="PIRNR036852"/>
    </source>
</evidence>
<evidence type="ECO:0000256" key="9">
    <source>
        <dbReference type="ARBA" id="ARBA00022842"/>
    </source>
</evidence>
<feature type="compositionally biased region" description="Polar residues" evidence="11">
    <location>
        <begin position="42"/>
        <end position="82"/>
    </location>
</feature>
<keyword evidence="9 10" id="KW-0460">Magnesium</keyword>
<dbReference type="InterPro" id="IPR011320">
    <property type="entry name" value="RNase_H1_N"/>
</dbReference>
<dbReference type="FunFam" id="3.40.970.10:FF:000001">
    <property type="entry name" value="Ribonuclease H1"/>
    <property type="match status" value="1"/>
</dbReference>
<evidence type="ECO:0000256" key="7">
    <source>
        <dbReference type="ARBA" id="ARBA00022759"/>
    </source>
</evidence>
<gene>
    <name evidence="13" type="primary">RNH1</name>
    <name evidence="13" type="ORF">KLMA_30087</name>
</gene>
<keyword evidence="5 10" id="KW-0540">Nuclease</keyword>
<comment type="similarity">
    <text evidence="3 10">Belongs to the RNase H family.</text>
</comment>
<feature type="region of interest" description="Disordered" evidence="11">
    <location>
        <begin position="42"/>
        <end position="108"/>
    </location>
</feature>
<evidence type="ECO:0000256" key="8">
    <source>
        <dbReference type="ARBA" id="ARBA00022801"/>
    </source>
</evidence>
<dbReference type="InterPro" id="IPR012337">
    <property type="entry name" value="RNaseH-like_sf"/>
</dbReference>
<dbReference type="RefSeq" id="XP_022675234.1">
    <property type="nucleotide sequence ID" value="XM_022818581.1"/>
</dbReference>
<dbReference type="CDD" id="cd09280">
    <property type="entry name" value="RNase_HI_eukaryote_like"/>
    <property type="match status" value="1"/>
</dbReference>
<evidence type="ECO:0000256" key="4">
    <source>
        <dbReference type="ARBA" id="ARBA00012180"/>
    </source>
</evidence>
<dbReference type="SUPFAM" id="SSF53098">
    <property type="entry name" value="Ribonuclease H-like"/>
    <property type="match status" value="1"/>
</dbReference>
<dbReference type="InterPro" id="IPR017067">
    <property type="entry name" value="RNase_H1_euk"/>
</dbReference>
<dbReference type="SUPFAM" id="SSF55658">
    <property type="entry name" value="L9 N-domain-like"/>
    <property type="match status" value="2"/>
</dbReference>
<organism evidence="13 14">
    <name type="scientific">Kluyveromyces marxianus (strain DMKU3-1042 / BCC 29191 / NBRC 104275)</name>
    <name type="common">Yeast</name>
    <name type="synonym">Candida kefyr</name>
    <dbReference type="NCBI Taxonomy" id="1003335"/>
    <lineage>
        <taxon>Eukaryota</taxon>
        <taxon>Fungi</taxon>
        <taxon>Dikarya</taxon>
        <taxon>Ascomycota</taxon>
        <taxon>Saccharomycotina</taxon>
        <taxon>Saccharomycetes</taxon>
        <taxon>Saccharomycetales</taxon>
        <taxon>Saccharomycetaceae</taxon>
        <taxon>Kluyveromyces</taxon>
    </lineage>
</organism>
<dbReference type="InterPro" id="IPR036397">
    <property type="entry name" value="RNaseH_sf"/>
</dbReference>
<evidence type="ECO:0000256" key="5">
    <source>
        <dbReference type="ARBA" id="ARBA00022722"/>
    </source>
</evidence>
<dbReference type="InterPro" id="IPR050092">
    <property type="entry name" value="RNase_H"/>
</dbReference>
<reference evidence="13 14" key="1">
    <citation type="journal article" date="2015" name="Biotechnol. Biofuels">
        <title>Genetic basis of the highly efficient yeast Kluyveromyces marxianus: complete genome sequence and transcriptome analyses.</title>
        <authorList>
            <person name="Lertwattanasakul N."/>
            <person name="Kosaka T."/>
            <person name="Hosoyama A."/>
            <person name="Suzuki Y."/>
            <person name="Rodrussamee N."/>
            <person name="Matsutani M."/>
            <person name="Murata M."/>
            <person name="Fujimoto N."/>
            <person name="Suprayogi"/>
            <person name="Tsuchikane K."/>
            <person name="Limtong S."/>
            <person name="Fujita N."/>
            <person name="Yamada M."/>
        </authorList>
    </citation>
    <scope>NUCLEOTIDE SEQUENCE [LARGE SCALE GENOMIC DNA]</scope>
    <source>
        <strain evidence="14">DMKU3-1042 / BCC 29191 / NBRC 104275</strain>
    </source>
</reference>
<keyword evidence="6 10" id="KW-0479">Metal-binding</keyword>
<dbReference type="KEGG" id="kmx:KLMA_30087"/>
<dbReference type="EMBL" id="AP012215">
    <property type="protein sequence ID" value="BAO39382.1"/>
    <property type="molecule type" value="Genomic_DNA"/>
</dbReference>
<dbReference type="EC" id="3.1.26.4" evidence="4 10"/>
<evidence type="ECO:0000256" key="6">
    <source>
        <dbReference type="ARBA" id="ARBA00022723"/>
    </source>
</evidence>
<protein>
    <recommendedName>
        <fullName evidence="4 10">Ribonuclease H</fullName>
        <shortName evidence="10">RNase H</shortName>
        <ecNumber evidence="4 10">3.1.26.4</ecNumber>
    </recommendedName>
</protein>
<evidence type="ECO:0000313" key="14">
    <source>
        <dbReference type="Proteomes" id="UP000065495"/>
    </source>
</evidence>
<dbReference type="PROSITE" id="PS50879">
    <property type="entry name" value="RNASE_H_1"/>
    <property type="match status" value="1"/>
</dbReference>
<dbReference type="GO" id="GO:0003676">
    <property type="term" value="F:nucleic acid binding"/>
    <property type="evidence" value="ECO:0007669"/>
    <property type="project" value="UniProtKB-UniRule"/>
</dbReference>
<evidence type="ECO:0000256" key="1">
    <source>
        <dbReference type="ARBA" id="ARBA00000077"/>
    </source>
</evidence>
<accession>W0T6Z1</accession>
<comment type="cofactor">
    <cofactor evidence="2 10">
        <name>Mg(2+)</name>
        <dbReference type="ChEBI" id="CHEBI:18420"/>
    </cofactor>
</comment>
<dbReference type="Gene3D" id="3.40.970.10">
    <property type="entry name" value="Ribonuclease H1, N-terminal domain"/>
    <property type="match status" value="2"/>
</dbReference>
<dbReference type="PANTHER" id="PTHR10642:SF26">
    <property type="entry name" value="RIBONUCLEASE H1"/>
    <property type="match status" value="1"/>
</dbReference>
<comment type="function">
    <text evidence="10">Endonuclease that specifically degrades the RNA of RNA-DNA hybrids.</text>
</comment>
<dbReference type="GO" id="GO:0004523">
    <property type="term" value="F:RNA-DNA hybrid ribonuclease activity"/>
    <property type="evidence" value="ECO:0007669"/>
    <property type="project" value="UniProtKB-UniRule"/>
</dbReference>
<name>W0T6Z1_KLUMD</name>
<dbReference type="PANTHER" id="PTHR10642">
    <property type="entry name" value="RIBONUCLEASE H1"/>
    <property type="match status" value="1"/>
</dbReference>
<dbReference type="AlphaFoldDB" id="W0T6Z1"/>
<dbReference type="GeneID" id="34715380"/>
<dbReference type="InterPro" id="IPR009027">
    <property type="entry name" value="Ribosomal_bL9/RNase_H1_N"/>
</dbReference>
<dbReference type="Pfam" id="PF00075">
    <property type="entry name" value="RNase_H"/>
    <property type="match status" value="1"/>
</dbReference>
<keyword evidence="8 10" id="KW-0378">Hydrolase</keyword>